<dbReference type="EMBL" id="JAAIUW010000008">
    <property type="protein sequence ID" value="KAF7821662.1"/>
    <property type="molecule type" value="Genomic_DNA"/>
</dbReference>
<evidence type="ECO:0000313" key="2">
    <source>
        <dbReference type="EMBL" id="KAF7821662.1"/>
    </source>
</evidence>
<dbReference type="AlphaFoldDB" id="A0A834WGA0"/>
<evidence type="ECO:0000256" key="1">
    <source>
        <dbReference type="SAM" id="MobiDB-lite"/>
    </source>
</evidence>
<accession>A0A834WGA0</accession>
<organism evidence="2 3">
    <name type="scientific">Senna tora</name>
    <dbReference type="NCBI Taxonomy" id="362788"/>
    <lineage>
        <taxon>Eukaryota</taxon>
        <taxon>Viridiplantae</taxon>
        <taxon>Streptophyta</taxon>
        <taxon>Embryophyta</taxon>
        <taxon>Tracheophyta</taxon>
        <taxon>Spermatophyta</taxon>
        <taxon>Magnoliopsida</taxon>
        <taxon>eudicotyledons</taxon>
        <taxon>Gunneridae</taxon>
        <taxon>Pentapetalae</taxon>
        <taxon>rosids</taxon>
        <taxon>fabids</taxon>
        <taxon>Fabales</taxon>
        <taxon>Fabaceae</taxon>
        <taxon>Caesalpinioideae</taxon>
        <taxon>Cassia clade</taxon>
        <taxon>Senna</taxon>
    </lineage>
</organism>
<sequence>MDEDVDRCRLATLKNQSPMGPIFFYAKCHVHMLRLNYPYDTRKPPKKFQGDLSRLPGGRPSQNEAYETRRPPKNFQGNPTCARPNLRWTMTLMAVGRKNIPYDTRKPPKKFQGHPSRLPGGRPRGSPSIKNQ</sequence>
<gene>
    <name evidence="2" type="ORF">G2W53_027117</name>
</gene>
<name>A0A834WGA0_9FABA</name>
<reference evidence="2" key="1">
    <citation type="submission" date="2020-09" db="EMBL/GenBank/DDBJ databases">
        <title>Genome-Enabled Discovery of Anthraquinone Biosynthesis in Senna tora.</title>
        <authorList>
            <person name="Kang S.-H."/>
            <person name="Pandey R.P."/>
            <person name="Lee C.-M."/>
            <person name="Sim J.-S."/>
            <person name="Jeong J.-T."/>
            <person name="Choi B.-S."/>
            <person name="Jung M."/>
            <person name="Ginzburg D."/>
            <person name="Zhao K."/>
            <person name="Won S.Y."/>
            <person name="Oh T.-J."/>
            <person name="Yu Y."/>
            <person name="Kim N.-H."/>
            <person name="Lee O.R."/>
            <person name="Lee T.-H."/>
            <person name="Bashyal P."/>
            <person name="Kim T.-S."/>
            <person name="Lee W.-H."/>
            <person name="Kawkins C."/>
            <person name="Kim C.-K."/>
            <person name="Kim J.S."/>
            <person name="Ahn B.O."/>
            <person name="Rhee S.Y."/>
            <person name="Sohng J.K."/>
        </authorList>
    </citation>
    <scope>NUCLEOTIDE SEQUENCE</scope>
    <source>
        <tissue evidence="2">Leaf</tissue>
    </source>
</reference>
<feature type="region of interest" description="Disordered" evidence="1">
    <location>
        <begin position="99"/>
        <end position="132"/>
    </location>
</feature>
<protein>
    <submittedName>
        <fullName evidence="2">Uncharacterized protein</fullName>
    </submittedName>
</protein>
<proteinExistence type="predicted"/>
<feature type="region of interest" description="Disordered" evidence="1">
    <location>
        <begin position="39"/>
        <end position="83"/>
    </location>
</feature>
<keyword evidence="3" id="KW-1185">Reference proteome</keyword>
<comment type="caution">
    <text evidence="2">The sequence shown here is derived from an EMBL/GenBank/DDBJ whole genome shotgun (WGS) entry which is preliminary data.</text>
</comment>
<dbReference type="Proteomes" id="UP000634136">
    <property type="component" value="Unassembled WGS sequence"/>
</dbReference>
<evidence type="ECO:0000313" key="3">
    <source>
        <dbReference type="Proteomes" id="UP000634136"/>
    </source>
</evidence>